<feature type="region of interest" description="Disordered" evidence="1">
    <location>
        <begin position="1"/>
        <end position="54"/>
    </location>
</feature>
<reference evidence="3 4" key="1">
    <citation type="journal article" date="2018" name="Front. Microbiol.">
        <title>Genome-Wide Analysis of Corynespora cassiicola Leaf Fall Disease Putative Effectors.</title>
        <authorList>
            <person name="Lopez D."/>
            <person name="Ribeiro S."/>
            <person name="Label P."/>
            <person name="Fumanal B."/>
            <person name="Venisse J.S."/>
            <person name="Kohler A."/>
            <person name="de Oliveira R.R."/>
            <person name="Labutti K."/>
            <person name="Lipzen A."/>
            <person name="Lail K."/>
            <person name="Bauer D."/>
            <person name="Ohm R.A."/>
            <person name="Barry K.W."/>
            <person name="Spatafora J."/>
            <person name="Grigoriev I.V."/>
            <person name="Martin F.M."/>
            <person name="Pujade-Renaud V."/>
        </authorList>
    </citation>
    <scope>NUCLEOTIDE SEQUENCE [LARGE SCALE GENOMIC DNA]</scope>
    <source>
        <strain evidence="3 4">Philippines</strain>
    </source>
</reference>
<evidence type="ECO:0000256" key="1">
    <source>
        <dbReference type="SAM" id="MobiDB-lite"/>
    </source>
</evidence>
<keyword evidence="2" id="KW-0472">Membrane</keyword>
<organism evidence="3 4">
    <name type="scientific">Corynespora cassiicola Philippines</name>
    <dbReference type="NCBI Taxonomy" id="1448308"/>
    <lineage>
        <taxon>Eukaryota</taxon>
        <taxon>Fungi</taxon>
        <taxon>Dikarya</taxon>
        <taxon>Ascomycota</taxon>
        <taxon>Pezizomycotina</taxon>
        <taxon>Dothideomycetes</taxon>
        <taxon>Pleosporomycetidae</taxon>
        <taxon>Pleosporales</taxon>
        <taxon>Corynesporascaceae</taxon>
        <taxon>Corynespora</taxon>
    </lineage>
</organism>
<evidence type="ECO:0000313" key="4">
    <source>
        <dbReference type="Proteomes" id="UP000240883"/>
    </source>
</evidence>
<dbReference type="AlphaFoldDB" id="A0A2T2P4P7"/>
<keyword evidence="4" id="KW-1185">Reference proteome</keyword>
<name>A0A2T2P4P7_CORCC</name>
<feature type="transmembrane region" description="Helical" evidence="2">
    <location>
        <begin position="87"/>
        <end position="108"/>
    </location>
</feature>
<evidence type="ECO:0000256" key="2">
    <source>
        <dbReference type="SAM" id="Phobius"/>
    </source>
</evidence>
<keyword evidence="2" id="KW-1133">Transmembrane helix</keyword>
<dbReference type="OrthoDB" id="3683032at2759"/>
<sequence length="248" mass="26305">MSSPSATPSSPNPPPPSYSPNHPPAPDPSPTASHAAPETNSTPTPAPPRGPADEELALGFWGEHAQDAAQHTVALRARQVRASCRRVFYDFAAFVITVVFLVFIVVGIDLSMRWFARSVGVHGQSGGALGAEGMGQQIHFCLATPNRVAPGPRTWRIMSSEECNTEILTLTAGLGDSWKLTSADTIEIGDMIHRNEVGRQDGKFLGPIQGQIPVFQGDDLAREGVLSQPDLKGVRSKSSSSQAFALGG</sequence>
<feature type="compositionally biased region" description="Pro residues" evidence="1">
    <location>
        <begin position="10"/>
        <end position="29"/>
    </location>
</feature>
<proteinExistence type="predicted"/>
<accession>A0A2T2P4P7</accession>
<protein>
    <submittedName>
        <fullName evidence="3">Uncharacterized protein</fullName>
    </submittedName>
</protein>
<gene>
    <name evidence="3" type="ORF">BS50DRAFT_658403</name>
</gene>
<evidence type="ECO:0000313" key="3">
    <source>
        <dbReference type="EMBL" id="PSN72476.1"/>
    </source>
</evidence>
<dbReference type="EMBL" id="KZ678130">
    <property type="protein sequence ID" value="PSN72476.1"/>
    <property type="molecule type" value="Genomic_DNA"/>
</dbReference>
<keyword evidence="2" id="KW-0812">Transmembrane</keyword>
<dbReference type="Proteomes" id="UP000240883">
    <property type="component" value="Unassembled WGS sequence"/>
</dbReference>